<gene>
    <name evidence="1" type="ORF">SAMN03080615_01377</name>
</gene>
<reference evidence="2" key="1">
    <citation type="submission" date="2016-10" db="EMBL/GenBank/DDBJ databases">
        <authorList>
            <person name="Varghese N."/>
            <person name="Submissions S."/>
        </authorList>
    </citation>
    <scope>NUCLEOTIDE SEQUENCE [LARGE SCALE GENOMIC DNA]</scope>
    <source>
        <strain evidence="2">DSM 18887</strain>
    </source>
</reference>
<evidence type="ECO:0000313" key="2">
    <source>
        <dbReference type="Proteomes" id="UP000198749"/>
    </source>
</evidence>
<name>A0A1H9FPZ1_9GAMM</name>
<proteinExistence type="predicted"/>
<dbReference type="EMBL" id="FOGB01000003">
    <property type="protein sequence ID" value="SEQ39972.1"/>
    <property type="molecule type" value="Genomic_DNA"/>
</dbReference>
<dbReference type="SUPFAM" id="SSF101386">
    <property type="entry name" value="all-alpha NTP pyrophosphatases"/>
    <property type="match status" value="1"/>
</dbReference>
<keyword evidence="2" id="KW-1185">Reference proteome</keyword>
<dbReference type="InterPro" id="IPR033653">
    <property type="entry name" value="NTP-PPase_DR2231-like"/>
</dbReference>
<dbReference type="Proteomes" id="UP000198749">
    <property type="component" value="Unassembled WGS sequence"/>
</dbReference>
<sequence length="187" mass="20902">MIQNQQISNCDSTSKRSSYRPFLTVDGIDATMSNFTDVSFLNTVFGNQLGNMNNPDWEKAGKQLHLIQEELAELVEGIQNKDMSEVRDAVADILVVTYGMAHVLGIDADKDMAAVQESNLSKLCKTEAEIEETLAYYRTEIGLNVYSGGELPKAFIKSSEDQTGKDGKFYPAHKFLKCINWHEPKLV</sequence>
<dbReference type="STRING" id="355243.SAMN03080615_01377"/>
<dbReference type="CDD" id="cd11530">
    <property type="entry name" value="NTP-PPase_DR2231_like"/>
    <property type="match status" value="1"/>
</dbReference>
<dbReference type="Gene3D" id="1.10.3420.10">
    <property type="entry name" value="putative ntp pyrophosphohydrolase like domain"/>
    <property type="match status" value="1"/>
</dbReference>
<evidence type="ECO:0000313" key="1">
    <source>
        <dbReference type="EMBL" id="SEQ39972.1"/>
    </source>
</evidence>
<dbReference type="InterPro" id="IPR021130">
    <property type="entry name" value="PRib-ATP_PPHydrolase-like"/>
</dbReference>
<dbReference type="InterPro" id="IPR023292">
    <property type="entry name" value="NTP_PyroPHydrolase-like_dom_sf"/>
</dbReference>
<organism evidence="1 2">
    <name type="scientific">Amphritea atlantica</name>
    <dbReference type="NCBI Taxonomy" id="355243"/>
    <lineage>
        <taxon>Bacteria</taxon>
        <taxon>Pseudomonadati</taxon>
        <taxon>Pseudomonadota</taxon>
        <taxon>Gammaproteobacteria</taxon>
        <taxon>Oceanospirillales</taxon>
        <taxon>Oceanospirillaceae</taxon>
        <taxon>Amphritea</taxon>
    </lineage>
</organism>
<accession>A0A1H9FPZ1</accession>
<protein>
    <submittedName>
        <fullName evidence="1">Phosphoribosyl-ATP pyrophosphohydrolase</fullName>
    </submittedName>
</protein>
<keyword evidence="1" id="KW-0378">Hydrolase</keyword>
<dbReference type="GO" id="GO:0016787">
    <property type="term" value="F:hydrolase activity"/>
    <property type="evidence" value="ECO:0007669"/>
    <property type="project" value="UniProtKB-KW"/>
</dbReference>
<dbReference type="AlphaFoldDB" id="A0A1H9FPZ1"/>
<dbReference type="Pfam" id="PF01503">
    <property type="entry name" value="PRA-PH"/>
    <property type="match status" value="1"/>
</dbReference>